<accession>A0A0L6UZS8</accession>
<comment type="caution">
    <text evidence="1">The sequence shown here is derived from an EMBL/GenBank/DDBJ whole genome shotgun (WGS) entry which is preliminary data.</text>
</comment>
<evidence type="ECO:0000313" key="2">
    <source>
        <dbReference type="Proteomes" id="UP000037035"/>
    </source>
</evidence>
<name>A0A0L6UZS8_9BASI</name>
<sequence length="90" mass="10177">MPSATLSTIWKYHGSRSNIPVLWNKPKPLEQQANIVYWHGMDLGQKVFSVDESGFELHSGQSSGYAPTRGPFVALAWQVPLQRCYHRFGS</sequence>
<proteinExistence type="predicted"/>
<keyword evidence="2" id="KW-1185">Reference proteome</keyword>
<gene>
    <name evidence="1" type="ORF">VP01_3141g1</name>
</gene>
<dbReference type="Proteomes" id="UP000037035">
    <property type="component" value="Unassembled WGS sequence"/>
</dbReference>
<reference evidence="1 2" key="1">
    <citation type="submission" date="2015-08" db="EMBL/GenBank/DDBJ databases">
        <title>Next Generation Sequencing and Analysis of the Genome of Puccinia sorghi L Schw, the Causal Agent of Maize Common Rust.</title>
        <authorList>
            <person name="Rochi L."/>
            <person name="Burguener G."/>
            <person name="Darino M."/>
            <person name="Turjanski A."/>
            <person name="Kreff E."/>
            <person name="Dieguez M.J."/>
            <person name="Sacco F."/>
        </authorList>
    </citation>
    <scope>NUCLEOTIDE SEQUENCE [LARGE SCALE GENOMIC DNA]</scope>
    <source>
        <strain evidence="1 2">RO10H11247</strain>
    </source>
</reference>
<dbReference type="VEuPathDB" id="FungiDB:VP01_3141g1"/>
<dbReference type="STRING" id="27349.A0A0L6UZS8"/>
<evidence type="ECO:0000313" key="1">
    <source>
        <dbReference type="EMBL" id="KNZ53762.1"/>
    </source>
</evidence>
<organism evidence="1 2">
    <name type="scientific">Puccinia sorghi</name>
    <dbReference type="NCBI Taxonomy" id="27349"/>
    <lineage>
        <taxon>Eukaryota</taxon>
        <taxon>Fungi</taxon>
        <taxon>Dikarya</taxon>
        <taxon>Basidiomycota</taxon>
        <taxon>Pucciniomycotina</taxon>
        <taxon>Pucciniomycetes</taxon>
        <taxon>Pucciniales</taxon>
        <taxon>Pucciniaceae</taxon>
        <taxon>Puccinia</taxon>
    </lineage>
</organism>
<dbReference type="AlphaFoldDB" id="A0A0L6UZS8"/>
<protein>
    <submittedName>
        <fullName evidence="1">Uncharacterized protein</fullName>
    </submittedName>
</protein>
<dbReference type="EMBL" id="LAVV01008104">
    <property type="protein sequence ID" value="KNZ53762.1"/>
    <property type="molecule type" value="Genomic_DNA"/>
</dbReference>